<dbReference type="PANTHER" id="PTHR43775:SF29">
    <property type="entry name" value="ASPERFURANONE POLYKETIDE SYNTHASE AFOG-RELATED"/>
    <property type="match status" value="1"/>
</dbReference>
<evidence type="ECO:0000313" key="4">
    <source>
        <dbReference type="EMBL" id="OCL02450.1"/>
    </source>
</evidence>
<dbReference type="InterPro" id="IPR013968">
    <property type="entry name" value="PKS_KR"/>
</dbReference>
<organism evidence="4 5">
    <name type="scientific">Glonium stellatum</name>
    <dbReference type="NCBI Taxonomy" id="574774"/>
    <lineage>
        <taxon>Eukaryota</taxon>
        <taxon>Fungi</taxon>
        <taxon>Dikarya</taxon>
        <taxon>Ascomycota</taxon>
        <taxon>Pezizomycotina</taxon>
        <taxon>Dothideomycetes</taxon>
        <taxon>Pleosporomycetidae</taxon>
        <taxon>Gloniales</taxon>
        <taxon>Gloniaceae</taxon>
        <taxon>Glonium</taxon>
    </lineage>
</organism>
<dbReference type="Gene3D" id="3.90.180.10">
    <property type="entry name" value="Medium-chain alcohol dehydrogenases, catalytic domain"/>
    <property type="match status" value="1"/>
</dbReference>
<evidence type="ECO:0000313" key="5">
    <source>
        <dbReference type="Proteomes" id="UP000250140"/>
    </source>
</evidence>
<dbReference type="Pfam" id="PF00550">
    <property type="entry name" value="PP-binding"/>
    <property type="match status" value="1"/>
</dbReference>
<dbReference type="Gene3D" id="1.10.1200.10">
    <property type="entry name" value="ACP-like"/>
    <property type="match status" value="1"/>
</dbReference>
<dbReference type="Proteomes" id="UP000250140">
    <property type="component" value="Unassembled WGS sequence"/>
</dbReference>
<reference evidence="4 5" key="1">
    <citation type="journal article" date="2016" name="Nat. Commun.">
        <title>Ectomycorrhizal ecology is imprinted in the genome of the dominant symbiotic fungus Cenococcum geophilum.</title>
        <authorList>
            <consortium name="DOE Joint Genome Institute"/>
            <person name="Peter M."/>
            <person name="Kohler A."/>
            <person name="Ohm R.A."/>
            <person name="Kuo A."/>
            <person name="Krutzmann J."/>
            <person name="Morin E."/>
            <person name="Arend M."/>
            <person name="Barry K.W."/>
            <person name="Binder M."/>
            <person name="Choi C."/>
            <person name="Clum A."/>
            <person name="Copeland A."/>
            <person name="Grisel N."/>
            <person name="Haridas S."/>
            <person name="Kipfer T."/>
            <person name="LaButti K."/>
            <person name="Lindquist E."/>
            <person name="Lipzen A."/>
            <person name="Maire R."/>
            <person name="Meier B."/>
            <person name="Mihaltcheva S."/>
            <person name="Molinier V."/>
            <person name="Murat C."/>
            <person name="Poggeler S."/>
            <person name="Quandt C.A."/>
            <person name="Sperisen C."/>
            <person name="Tritt A."/>
            <person name="Tisserant E."/>
            <person name="Crous P.W."/>
            <person name="Henrissat B."/>
            <person name="Nehls U."/>
            <person name="Egli S."/>
            <person name="Spatafora J.W."/>
            <person name="Grigoriev I.V."/>
            <person name="Martin F.M."/>
        </authorList>
    </citation>
    <scope>NUCLEOTIDE SEQUENCE [LARGE SCALE GENOMIC DNA]</scope>
    <source>
        <strain evidence="4 5">CBS 207.34</strain>
    </source>
</reference>
<proteinExistence type="predicted"/>
<dbReference type="InterPro" id="IPR020806">
    <property type="entry name" value="PKS_PP-bd"/>
</dbReference>
<keyword evidence="5" id="KW-1185">Reference proteome</keyword>
<name>A0A8E2JM46_9PEZI</name>
<dbReference type="SUPFAM" id="SSF47336">
    <property type="entry name" value="ACP-like"/>
    <property type="match status" value="1"/>
</dbReference>
<protein>
    <recommendedName>
        <fullName evidence="3">Carrier domain-containing protein</fullName>
    </recommendedName>
</protein>
<keyword evidence="2" id="KW-0597">Phosphoprotein</keyword>
<dbReference type="InterPro" id="IPR036736">
    <property type="entry name" value="ACP-like_sf"/>
</dbReference>
<dbReference type="OrthoDB" id="329835at2759"/>
<dbReference type="InterPro" id="IPR009081">
    <property type="entry name" value="PP-bd_ACP"/>
</dbReference>
<dbReference type="InterPro" id="IPR050091">
    <property type="entry name" value="PKS_NRPS_Biosynth_Enz"/>
</dbReference>
<dbReference type="GO" id="GO:0044550">
    <property type="term" value="P:secondary metabolite biosynthetic process"/>
    <property type="evidence" value="ECO:0007669"/>
    <property type="project" value="TreeGrafter"/>
</dbReference>
<evidence type="ECO:0000259" key="3">
    <source>
        <dbReference type="PROSITE" id="PS50075"/>
    </source>
</evidence>
<dbReference type="PROSITE" id="PS50075">
    <property type="entry name" value="CARRIER"/>
    <property type="match status" value="1"/>
</dbReference>
<dbReference type="GO" id="GO:0031177">
    <property type="term" value="F:phosphopantetheine binding"/>
    <property type="evidence" value="ECO:0007669"/>
    <property type="project" value="InterPro"/>
</dbReference>
<feature type="domain" description="Carrier" evidence="3">
    <location>
        <begin position="306"/>
        <end position="384"/>
    </location>
</feature>
<dbReference type="SMART" id="SM00823">
    <property type="entry name" value="PKS_PP"/>
    <property type="match status" value="1"/>
</dbReference>
<dbReference type="GO" id="GO:0006633">
    <property type="term" value="P:fatty acid biosynthetic process"/>
    <property type="evidence" value="ECO:0007669"/>
    <property type="project" value="TreeGrafter"/>
</dbReference>
<evidence type="ECO:0000256" key="1">
    <source>
        <dbReference type="ARBA" id="ARBA00022450"/>
    </source>
</evidence>
<dbReference type="Gene3D" id="3.40.50.720">
    <property type="entry name" value="NAD(P)-binding Rossmann-like Domain"/>
    <property type="match status" value="2"/>
</dbReference>
<accession>A0A8E2JM46</accession>
<dbReference type="Pfam" id="PF08659">
    <property type="entry name" value="KR"/>
    <property type="match status" value="1"/>
</dbReference>
<dbReference type="PANTHER" id="PTHR43775">
    <property type="entry name" value="FATTY ACID SYNTHASE"/>
    <property type="match status" value="1"/>
</dbReference>
<dbReference type="EMBL" id="KV750954">
    <property type="protein sequence ID" value="OCL02450.1"/>
    <property type="molecule type" value="Genomic_DNA"/>
</dbReference>
<evidence type="ECO:0000256" key="2">
    <source>
        <dbReference type="ARBA" id="ARBA00022553"/>
    </source>
</evidence>
<dbReference type="AlphaFoldDB" id="A0A8E2JM46"/>
<gene>
    <name evidence="4" type="ORF">AOQ84DRAFT_382667</name>
</gene>
<sequence length="404" mass="43733">MASVDLTTIMTHKPKKLGQLIRESILLLEQGKIKVAQPTYVLNYTQIEESFRALQSGKSTGKMVFKPSPEDIVPIIPQALVPLQFSKDASYILAGGLSRLGRSAASEAARKAVEGFQTKGCNIHIFSCDVTEKFALSNVIEQCKATLPPIKGCIQGSMVLKNVYLGCTRFLESAQSPSIRHGLFLASVVSNRNSWKLGYVAENKDILKTIPTISSVLESLREDEIHSIIEYQLDPRASHGQTSYQTVSGLTSATLYKQRGMPPPTYLSYPLFTHLQAESDSIADQGMSEDMLISTSTQLSAASSIEDATAIISDSIRIKLSKLLAIAVDDIDPSRSISSNGVDSLVATEFRTWLAKELRADVPILDIMGTSSISGFSSKVTGLSKLVPVGLSLAGKRDGTTENN</sequence>
<dbReference type="GO" id="GO:0004312">
    <property type="term" value="F:fatty acid synthase activity"/>
    <property type="evidence" value="ECO:0007669"/>
    <property type="project" value="TreeGrafter"/>
</dbReference>
<keyword evidence="1" id="KW-0596">Phosphopantetheine</keyword>